<keyword evidence="2" id="KW-1185">Reference proteome</keyword>
<protein>
    <submittedName>
        <fullName evidence="1">Uncharacterized protein</fullName>
    </submittedName>
</protein>
<organism evidence="1 2">
    <name type="scientific">Xiamenia xianingshaonis</name>
    <dbReference type="NCBI Taxonomy" id="2682776"/>
    <lineage>
        <taxon>Bacteria</taxon>
        <taxon>Bacillati</taxon>
        <taxon>Actinomycetota</taxon>
        <taxon>Coriobacteriia</taxon>
        <taxon>Eggerthellales</taxon>
        <taxon>Eggerthellaceae</taxon>
        <taxon>Xiamenia</taxon>
    </lineage>
</organism>
<evidence type="ECO:0000313" key="1">
    <source>
        <dbReference type="EMBL" id="NHM13557.1"/>
    </source>
</evidence>
<proteinExistence type="predicted"/>
<dbReference type="RefSeq" id="WP_166338497.1">
    <property type="nucleotide sequence ID" value="NZ_WPCR01000002.1"/>
</dbReference>
<reference evidence="1 2" key="1">
    <citation type="submission" date="2019-11" db="EMBL/GenBank/DDBJ databases">
        <title>Eggerthellaceae novel genus isolated from the rectal contents of marmort.</title>
        <authorList>
            <person name="Zhang G."/>
        </authorList>
    </citation>
    <scope>NUCLEOTIDE SEQUENCE [LARGE SCALE GENOMIC DNA]</scope>
    <source>
        <strain evidence="2">zg-886</strain>
    </source>
</reference>
<accession>A0ABX0IHP7</accession>
<evidence type="ECO:0000313" key="2">
    <source>
        <dbReference type="Proteomes" id="UP000636394"/>
    </source>
</evidence>
<comment type="caution">
    <text evidence="1">The sequence shown here is derived from an EMBL/GenBank/DDBJ whole genome shotgun (WGS) entry which is preliminary data.</text>
</comment>
<gene>
    <name evidence="1" type="ORF">GMI68_02015</name>
</gene>
<dbReference type="EMBL" id="WPCR01000002">
    <property type="protein sequence ID" value="NHM13557.1"/>
    <property type="molecule type" value="Genomic_DNA"/>
</dbReference>
<sequence length="79" mass="9178">MDSKYTYKGIDITLDVYEKLTDVLELVSEHDGIPFDEAFRVFAPSHTYEALADPRTLMWSESAPFILDEFQRERAKKSC</sequence>
<dbReference type="Proteomes" id="UP000636394">
    <property type="component" value="Unassembled WGS sequence"/>
</dbReference>
<name>A0ABX0IHP7_9ACTN</name>